<evidence type="ECO:0000256" key="1">
    <source>
        <dbReference type="SAM" id="Phobius"/>
    </source>
</evidence>
<evidence type="ECO:0000313" key="2">
    <source>
        <dbReference type="EMBL" id="MPM77247.1"/>
    </source>
</evidence>
<dbReference type="EMBL" id="VSSQ01027814">
    <property type="protein sequence ID" value="MPM77247.1"/>
    <property type="molecule type" value="Genomic_DNA"/>
</dbReference>
<comment type="caution">
    <text evidence="2">The sequence shown here is derived from an EMBL/GenBank/DDBJ whole genome shotgun (WGS) entry which is preliminary data.</text>
</comment>
<feature type="transmembrane region" description="Helical" evidence="1">
    <location>
        <begin position="12"/>
        <end position="31"/>
    </location>
</feature>
<proteinExistence type="predicted"/>
<keyword evidence="1" id="KW-0812">Transmembrane</keyword>
<sequence length="45" mass="5419">MAESYYTELIWMIPLTIFSFACAAMLLYGVYRKGFFNKWTKPRMK</sequence>
<protein>
    <submittedName>
        <fullName evidence="2">Uncharacterized protein</fullName>
    </submittedName>
</protein>
<dbReference type="AlphaFoldDB" id="A0A645CJW8"/>
<keyword evidence="1" id="KW-1133">Transmembrane helix</keyword>
<reference evidence="2" key="1">
    <citation type="submission" date="2019-08" db="EMBL/GenBank/DDBJ databases">
        <authorList>
            <person name="Kucharzyk K."/>
            <person name="Murdoch R.W."/>
            <person name="Higgins S."/>
            <person name="Loffler F."/>
        </authorList>
    </citation>
    <scope>NUCLEOTIDE SEQUENCE</scope>
</reference>
<gene>
    <name evidence="2" type="ORF">SDC9_124247</name>
</gene>
<accession>A0A645CJW8</accession>
<organism evidence="2">
    <name type="scientific">bioreactor metagenome</name>
    <dbReference type="NCBI Taxonomy" id="1076179"/>
    <lineage>
        <taxon>unclassified sequences</taxon>
        <taxon>metagenomes</taxon>
        <taxon>ecological metagenomes</taxon>
    </lineage>
</organism>
<name>A0A645CJW8_9ZZZZ</name>
<keyword evidence="1" id="KW-0472">Membrane</keyword>